<dbReference type="EMBL" id="CAJVQB010001068">
    <property type="protein sequence ID" value="CAG8519413.1"/>
    <property type="molecule type" value="Genomic_DNA"/>
</dbReference>
<gene>
    <name evidence="1" type="ORF">GMARGA_LOCUS3077</name>
</gene>
<keyword evidence="2" id="KW-1185">Reference proteome</keyword>
<reference evidence="1 2" key="1">
    <citation type="submission" date="2021-06" db="EMBL/GenBank/DDBJ databases">
        <authorList>
            <person name="Kallberg Y."/>
            <person name="Tangrot J."/>
            <person name="Rosling A."/>
        </authorList>
    </citation>
    <scope>NUCLEOTIDE SEQUENCE [LARGE SCALE GENOMIC DNA]</scope>
    <source>
        <strain evidence="1 2">120-4 pot B 10/14</strain>
    </source>
</reference>
<sequence>MSHNISNCFFNSYASEDDSDANSVSFEVSNFAFEATALNSFYHFWVLPSSGKIFISYCLDRFINYWYGNSLDFVKIILCNLARDILCANNFNLNPEGDFIWIVYSNDLLTDPSDNYMERISSPSLNLSPIEVEILNFFKGYSSYNSMVTEHDEGFIFTLIIVYLAKADTDLSILRLGLSSILYEESSLAHKFNKKVKSVEIHIEFLTKLFKSFGLREDIMKQLDRVLTSVANKLKSLKFKHSDKDEEFSYLICYSHFEKVSDLDIKVLKICVFLIKIKNSFMDMVLGKGRYEELDFEMNYQDYQFTMNVERMDKLQDAIKDFIKEFSGNAHKDVIGMLSPVPIKS</sequence>
<accession>A0ABM8W415</accession>
<name>A0ABM8W415_GIGMA</name>
<dbReference type="Proteomes" id="UP000789901">
    <property type="component" value="Unassembled WGS sequence"/>
</dbReference>
<evidence type="ECO:0000313" key="1">
    <source>
        <dbReference type="EMBL" id="CAG8519413.1"/>
    </source>
</evidence>
<protein>
    <submittedName>
        <fullName evidence="1">39060_t:CDS:1</fullName>
    </submittedName>
</protein>
<evidence type="ECO:0000313" key="2">
    <source>
        <dbReference type="Proteomes" id="UP000789901"/>
    </source>
</evidence>
<comment type="caution">
    <text evidence="1">The sequence shown here is derived from an EMBL/GenBank/DDBJ whole genome shotgun (WGS) entry which is preliminary data.</text>
</comment>
<proteinExistence type="predicted"/>
<organism evidence="1 2">
    <name type="scientific">Gigaspora margarita</name>
    <dbReference type="NCBI Taxonomy" id="4874"/>
    <lineage>
        <taxon>Eukaryota</taxon>
        <taxon>Fungi</taxon>
        <taxon>Fungi incertae sedis</taxon>
        <taxon>Mucoromycota</taxon>
        <taxon>Glomeromycotina</taxon>
        <taxon>Glomeromycetes</taxon>
        <taxon>Diversisporales</taxon>
        <taxon>Gigasporaceae</taxon>
        <taxon>Gigaspora</taxon>
    </lineage>
</organism>